<dbReference type="PANTHER" id="PTHR11102">
    <property type="entry name" value="SEL-1-LIKE PROTEIN"/>
    <property type="match status" value="1"/>
</dbReference>
<dbReference type="PANTHER" id="PTHR11102:SF160">
    <property type="entry name" value="ERAD-ASSOCIATED E3 UBIQUITIN-PROTEIN LIGASE COMPONENT HRD3"/>
    <property type="match status" value="1"/>
</dbReference>
<dbReference type="OrthoDB" id="2397917at2759"/>
<organism evidence="2 3">
    <name type="scientific">Acaulospora morrowiae</name>
    <dbReference type="NCBI Taxonomy" id="94023"/>
    <lineage>
        <taxon>Eukaryota</taxon>
        <taxon>Fungi</taxon>
        <taxon>Fungi incertae sedis</taxon>
        <taxon>Mucoromycota</taxon>
        <taxon>Glomeromycotina</taxon>
        <taxon>Glomeromycetes</taxon>
        <taxon>Diversisporales</taxon>
        <taxon>Acaulosporaceae</taxon>
        <taxon>Acaulospora</taxon>
    </lineage>
</organism>
<proteinExistence type="inferred from homology"/>
<dbReference type="SUPFAM" id="SSF81901">
    <property type="entry name" value="HCP-like"/>
    <property type="match status" value="1"/>
</dbReference>
<accession>A0A9N9HAU6</accession>
<dbReference type="AlphaFoldDB" id="A0A9N9HAU6"/>
<keyword evidence="3" id="KW-1185">Reference proteome</keyword>
<dbReference type="SMART" id="SM00671">
    <property type="entry name" value="SEL1"/>
    <property type="match status" value="3"/>
</dbReference>
<reference evidence="2" key="1">
    <citation type="submission" date="2021-06" db="EMBL/GenBank/DDBJ databases">
        <authorList>
            <person name="Kallberg Y."/>
            <person name="Tangrot J."/>
            <person name="Rosling A."/>
        </authorList>
    </citation>
    <scope>NUCLEOTIDE SEQUENCE</scope>
    <source>
        <strain evidence="2">CL551</strain>
    </source>
</reference>
<dbReference type="InterPro" id="IPR011990">
    <property type="entry name" value="TPR-like_helical_dom_sf"/>
</dbReference>
<protein>
    <submittedName>
        <fullName evidence="2">7752_t:CDS:1</fullName>
    </submittedName>
</protein>
<dbReference type="Pfam" id="PF08238">
    <property type="entry name" value="Sel1"/>
    <property type="match status" value="2"/>
</dbReference>
<feature type="non-terminal residue" evidence="2">
    <location>
        <position position="1"/>
    </location>
</feature>
<dbReference type="InterPro" id="IPR006597">
    <property type="entry name" value="Sel1-like"/>
</dbReference>
<name>A0A9N9HAU6_9GLOM</name>
<evidence type="ECO:0000256" key="1">
    <source>
        <dbReference type="ARBA" id="ARBA00038101"/>
    </source>
</evidence>
<gene>
    <name evidence="2" type="ORF">AMORRO_LOCUS10888</name>
</gene>
<dbReference type="EMBL" id="CAJVPV010012798">
    <property type="protein sequence ID" value="CAG8672685.1"/>
    <property type="molecule type" value="Genomic_DNA"/>
</dbReference>
<evidence type="ECO:0000313" key="3">
    <source>
        <dbReference type="Proteomes" id="UP000789342"/>
    </source>
</evidence>
<dbReference type="InterPro" id="IPR050767">
    <property type="entry name" value="Sel1_AlgK"/>
</dbReference>
<evidence type="ECO:0000313" key="2">
    <source>
        <dbReference type="EMBL" id="CAG8672685.1"/>
    </source>
</evidence>
<sequence length="142" mass="16158">HKEKNYKAAWECFDGHAKLGHKFAKYWKGYYLMSGYHVKKNSSEALRYFKMAADEGVPDAQLRYAFLLLEQEDYDVETVISYITQAADEGNATALYNLGDIYLHGKLGRAMDKDKAIELIKLAALKKQPKAMEALTRLSVVT</sequence>
<comment type="similarity">
    <text evidence="1">Belongs to the sel-1 family.</text>
</comment>
<dbReference type="Gene3D" id="1.25.40.10">
    <property type="entry name" value="Tetratricopeptide repeat domain"/>
    <property type="match status" value="1"/>
</dbReference>
<dbReference type="Proteomes" id="UP000789342">
    <property type="component" value="Unassembled WGS sequence"/>
</dbReference>
<comment type="caution">
    <text evidence="2">The sequence shown here is derived from an EMBL/GenBank/DDBJ whole genome shotgun (WGS) entry which is preliminary data.</text>
</comment>